<evidence type="ECO:0000256" key="5">
    <source>
        <dbReference type="ARBA" id="ARBA00023176"/>
    </source>
</evidence>
<dbReference type="Proteomes" id="UP000796761">
    <property type="component" value="Unassembled WGS sequence"/>
</dbReference>
<feature type="domain" description="MHD" evidence="6">
    <location>
        <begin position="1"/>
        <end position="127"/>
    </location>
</feature>
<keyword evidence="3" id="KW-0254">Endocytosis</keyword>
<dbReference type="OrthoDB" id="5593455at2759"/>
<dbReference type="EMBL" id="SWJQ01002334">
    <property type="protein sequence ID" value="TRZ06617.1"/>
    <property type="molecule type" value="Genomic_DNA"/>
</dbReference>
<dbReference type="PANTHER" id="PTHR23065:SF8">
    <property type="entry name" value="F-BAR DOMAIN ONLY PROTEIN 2"/>
    <property type="match status" value="1"/>
</dbReference>
<dbReference type="PROSITE" id="PS51072">
    <property type="entry name" value="MHD"/>
    <property type="match status" value="1"/>
</dbReference>
<dbReference type="GO" id="GO:0030136">
    <property type="term" value="C:clathrin-coated vesicle"/>
    <property type="evidence" value="ECO:0007669"/>
    <property type="project" value="TreeGrafter"/>
</dbReference>
<sequence length="127" mass="14280">MILQKVPLQLSRNPFSDQSQSDSSTKDFWMNVQAIAIYLKKLSEYNPSASYYNVDVLKYQVSSNGIQSTPLNLATYWKCNASATDVRVDYKYNPESMNVPSMLSNVQVVVPVDGGVKHMQALPPAKW</sequence>
<dbReference type="GO" id="GO:0048488">
    <property type="term" value="P:synaptic vesicle endocytosis"/>
    <property type="evidence" value="ECO:0007669"/>
    <property type="project" value="TreeGrafter"/>
</dbReference>
<name>A0A8K1D7V8_9PASS</name>
<dbReference type="PANTHER" id="PTHR23065">
    <property type="entry name" value="PROLINE-SERINE-THREONINE PHOSPHATASE INTERACTING PROTEIN 1"/>
    <property type="match status" value="1"/>
</dbReference>
<evidence type="ECO:0000256" key="1">
    <source>
        <dbReference type="ARBA" id="ARBA00004283"/>
    </source>
</evidence>
<dbReference type="InterPro" id="IPR018808">
    <property type="entry name" value="Muniscin_C"/>
</dbReference>
<keyword evidence="4" id="KW-0472">Membrane</keyword>
<dbReference type="GO" id="GO:0005886">
    <property type="term" value="C:plasma membrane"/>
    <property type="evidence" value="ECO:0007669"/>
    <property type="project" value="TreeGrafter"/>
</dbReference>
<dbReference type="GO" id="GO:0098793">
    <property type="term" value="C:presynapse"/>
    <property type="evidence" value="ECO:0007669"/>
    <property type="project" value="GOC"/>
</dbReference>
<dbReference type="Pfam" id="PF10291">
    <property type="entry name" value="muHD"/>
    <property type="match status" value="1"/>
</dbReference>
<keyword evidence="2" id="KW-0597">Phosphoprotein</keyword>
<proteinExistence type="predicted"/>
<dbReference type="GO" id="GO:0072583">
    <property type="term" value="P:clathrin-dependent endocytosis"/>
    <property type="evidence" value="ECO:0007669"/>
    <property type="project" value="TreeGrafter"/>
</dbReference>
<comment type="subcellular location">
    <subcellularLocation>
        <location evidence="1">Membrane</location>
        <location evidence="1">Clathrin-coated pit</location>
        <topology evidence="1">Peripheral membrane protein</topology>
        <orientation evidence="1">Cytoplasmic side</orientation>
    </subcellularLocation>
</comment>
<comment type="caution">
    <text evidence="7">The sequence shown here is derived from an EMBL/GenBank/DDBJ whole genome shotgun (WGS) entry which is preliminary data.</text>
</comment>
<protein>
    <recommendedName>
        <fullName evidence="6">MHD domain-containing protein</fullName>
    </recommendedName>
</protein>
<dbReference type="GO" id="GO:0005905">
    <property type="term" value="C:clathrin-coated pit"/>
    <property type="evidence" value="ECO:0007669"/>
    <property type="project" value="UniProtKB-SubCell"/>
</dbReference>
<dbReference type="AlphaFoldDB" id="A0A8K1D7V8"/>
<accession>A0A8K1D7V8</accession>
<gene>
    <name evidence="7" type="ORF">HGM15179_020491</name>
</gene>
<keyword evidence="5" id="KW-0168">Coated pit</keyword>
<dbReference type="GO" id="GO:0048268">
    <property type="term" value="P:clathrin coat assembly"/>
    <property type="evidence" value="ECO:0007669"/>
    <property type="project" value="TreeGrafter"/>
</dbReference>
<evidence type="ECO:0000256" key="2">
    <source>
        <dbReference type="ARBA" id="ARBA00022553"/>
    </source>
</evidence>
<dbReference type="InterPro" id="IPR028565">
    <property type="entry name" value="MHD"/>
</dbReference>
<reference evidence="7" key="1">
    <citation type="submission" date="2019-04" db="EMBL/GenBank/DDBJ databases">
        <title>Genome assembly of Zosterops borbonicus 15179.</title>
        <authorList>
            <person name="Leroy T."/>
            <person name="Anselmetti Y."/>
            <person name="Tilak M.-K."/>
            <person name="Nabholz B."/>
        </authorList>
    </citation>
    <scope>NUCLEOTIDE SEQUENCE</scope>
    <source>
        <strain evidence="7">HGM_15179</strain>
        <tissue evidence="7">Muscle</tissue>
    </source>
</reference>
<evidence type="ECO:0000256" key="3">
    <source>
        <dbReference type="ARBA" id="ARBA00022583"/>
    </source>
</evidence>
<keyword evidence="8" id="KW-1185">Reference proteome</keyword>
<evidence type="ECO:0000256" key="4">
    <source>
        <dbReference type="ARBA" id="ARBA00023136"/>
    </source>
</evidence>
<evidence type="ECO:0000259" key="6">
    <source>
        <dbReference type="PROSITE" id="PS51072"/>
    </source>
</evidence>
<evidence type="ECO:0000313" key="7">
    <source>
        <dbReference type="EMBL" id="TRZ06617.1"/>
    </source>
</evidence>
<organism evidence="7 8">
    <name type="scientific">Zosterops borbonicus</name>
    <dbReference type="NCBI Taxonomy" id="364589"/>
    <lineage>
        <taxon>Eukaryota</taxon>
        <taxon>Metazoa</taxon>
        <taxon>Chordata</taxon>
        <taxon>Craniata</taxon>
        <taxon>Vertebrata</taxon>
        <taxon>Euteleostomi</taxon>
        <taxon>Archelosauria</taxon>
        <taxon>Archosauria</taxon>
        <taxon>Dinosauria</taxon>
        <taxon>Saurischia</taxon>
        <taxon>Theropoda</taxon>
        <taxon>Coelurosauria</taxon>
        <taxon>Aves</taxon>
        <taxon>Neognathae</taxon>
        <taxon>Neoaves</taxon>
        <taxon>Telluraves</taxon>
        <taxon>Australaves</taxon>
        <taxon>Passeriformes</taxon>
        <taxon>Sylvioidea</taxon>
        <taxon>Zosteropidae</taxon>
        <taxon>Zosterops</taxon>
    </lineage>
</organism>
<evidence type="ECO:0000313" key="8">
    <source>
        <dbReference type="Proteomes" id="UP000796761"/>
    </source>
</evidence>